<dbReference type="Gene3D" id="2.40.50.100">
    <property type="match status" value="1"/>
</dbReference>
<reference evidence="9 10" key="1">
    <citation type="submission" date="2020-10" db="EMBL/GenBank/DDBJ databases">
        <title>Mucilaginibacter mali sp. nov., isolated from rhizosphere soil of apple orchard.</title>
        <authorList>
            <person name="Lee J.-S."/>
            <person name="Kim H.S."/>
            <person name="Kim J.-S."/>
        </authorList>
    </citation>
    <scope>NUCLEOTIDE SEQUENCE [LARGE SCALE GENOMIC DNA]</scope>
    <source>
        <strain evidence="9 10">KCTC 23157</strain>
    </source>
</reference>
<dbReference type="InterPro" id="IPR058624">
    <property type="entry name" value="MdtA-like_HH"/>
</dbReference>
<dbReference type="NCBIfam" id="TIGR01730">
    <property type="entry name" value="RND_mfp"/>
    <property type="match status" value="1"/>
</dbReference>
<dbReference type="Pfam" id="PF25917">
    <property type="entry name" value="BSH_RND"/>
    <property type="match status" value="1"/>
</dbReference>
<feature type="domain" description="YknX-like C-terminal permuted SH3-like" evidence="8">
    <location>
        <begin position="296"/>
        <end position="359"/>
    </location>
</feature>
<dbReference type="Gene3D" id="2.40.420.20">
    <property type="match status" value="1"/>
</dbReference>
<sequence length="378" mass="40843">MKNSYIYLIAAVASIAIASCGNKQEKQAPPPPTAVDVTEATQGNAVYYDQYQGTVVAVNSVELRSQVAGFITAIFVKDGALVSKGQPLYEIDRRKYQAAYAQAVANVNSAQANLVKAQKDIDRYNMLLKADAVARQTVDNAAAAFETAKSQVAAAKAARESAATDLSYAVIKAPFSGRIGISQVKLGTQITPGTTLLNTISADNPMAVDVVINEQDINRFYDLQKHNTDSTFRLKLSNDSLYNRPGRILAIDRGVNNQTGTVKVRVQFDNTDGMLKDGMSAQLKVLNNNSGQRVIIPYKAVTEQMGEFFVFVTQDTIALQKKVKLGPRLNDNVVIMDGIKAGDKVITDGFQRLRDSGKITLGPPPAAAGKSRHNQANK</sequence>
<evidence type="ECO:0000313" key="10">
    <source>
        <dbReference type="Proteomes" id="UP000632774"/>
    </source>
</evidence>
<evidence type="ECO:0000256" key="3">
    <source>
        <dbReference type="SAM" id="MobiDB-lite"/>
    </source>
</evidence>
<feature type="domain" description="Multidrug resistance protein MdtA-like beta-barrel" evidence="7">
    <location>
        <begin position="205"/>
        <end position="285"/>
    </location>
</feature>
<accession>A0ABR9XJZ4</accession>
<comment type="similarity">
    <text evidence="1">Belongs to the membrane fusion protein (MFP) (TC 8.A.1) family.</text>
</comment>
<evidence type="ECO:0000256" key="2">
    <source>
        <dbReference type="SAM" id="Coils"/>
    </source>
</evidence>
<dbReference type="InterPro" id="IPR006143">
    <property type="entry name" value="RND_pump_MFP"/>
</dbReference>
<keyword evidence="10" id="KW-1185">Reference proteome</keyword>
<feature type="region of interest" description="Disordered" evidence="3">
    <location>
        <begin position="356"/>
        <end position="378"/>
    </location>
</feature>
<evidence type="ECO:0000259" key="6">
    <source>
        <dbReference type="Pfam" id="PF25917"/>
    </source>
</evidence>
<evidence type="ECO:0000256" key="4">
    <source>
        <dbReference type="SAM" id="SignalP"/>
    </source>
</evidence>
<gene>
    <name evidence="9" type="ORF">IRJ18_14300</name>
</gene>
<dbReference type="SUPFAM" id="SSF111369">
    <property type="entry name" value="HlyD-like secretion proteins"/>
    <property type="match status" value="1"/>
</dbReference>
<feature type="domain" description="Multidrug resistance protein MdtA-like barrel-sandwich hybrid" evidence="6">
    <location>
        <begin position="59"/>
        <end position="196"/>
    </location>
</feature>
<dbReference type="Proteomes" id="UP000632774">
    <property type="component" value="Unassembled WGS sequence"/>
</dbReference>
<dbReference type="InterPro" id="IPR058625">
    <property type="entry name" value="MdtA-like_BSH"/>
</dbReference>
<evidence type="ECO:0000259" key="5">
    <source>
        <dbReference type="Pfam" id="PF25876"/>
    </source>
</evidence>
<dbReference type="InterPro" id="IPR058637">
    <property type="entry name" value="YknX-like_C"/>
</dbReference>
<dbReference type="Pfam" id="PF25989">
    <property type="entry name" value="YknX_C"/>
    <property type="match status" value="1"/>
</dbReference>
<comment type="caution">
    <text evidence="9">The sequence shown here is derived from an EMBL/GenBank/DDBJ whole genome shotgun (WGS) entry which is preliminary data.</text>
</comment>
<name>A0ABR9XJZ4_9SPHI</name>
<feature type="coiled-coil region" evidence="2">
    <location>
        <begin position="93"/>
        <end position="127"/>
    </location>
</feature>
<dbReference type="RefSeq" id="WP_194107000.1">
    <property type="nucleotide sequence ID" value="NZ_JADFFM010000002.1"/>
</dbReference>
<evidence type="ECO:0000256" key="1">
    <source>
        <dbReference type="ARBA" id="ARBA00009477"/>
    </source>
</evidence>
<dbReference type="PANTHER" id="PTHR30158">
    <property type="entry name" value="ACRA/E-RELATED COMPONENT OF DRUG EFFLUX TRANSPORTER"/>
    <property type="match status" value="1"/>
</dbReference>
<dbReference type="InterPro" id="IPR058626">
    <property type="entry name" value="MdtA-like_b-barrel"/>
</dbReference>
<dbReference type="Pfam" id="PF25876">
    <property type="entry name" value="HH_MFP_RND"/>
    <property type="match status" value="1"/>
</dbReference>
<dbReference type="PROSITE" id="PS51257">
    <property type="entry name" value="PROKAR_LIPOPROTEIN"/>
    <property type="match status" value="1"/>
</dbReference>
<evidence type="ECO:0000259" key="7">
    <source>
        <dbReference type="Pfam" id="PF25944"/>
    </source>
</evidence>
<dbReference type="Gene3D" id="1.10.287.470">
    <property type="entry name" value="Helix hairpin bin"/>
    <property type="match status" value="1"/>
</dbReference>
<feature type="chain" id="PRO_5047486282" evidence="4">
    <location>
        <begin position="19"/>
        <end position="378"/>
    </location>
</feature>
<dbReference type="Gene3D" id="2.40.30.170">
    <property type="match status" value="1"/>
</dbReference>
<feature type="signal peptide" evidence="4">
    <location>
        <begin position="1"/>
        <end position="18"/>
    </location>
</feature>
<evidence type="ECO:0000259" key="8">
    <source>
        <dbReference type="Pfam" id="PF25989"/>
    </source>
</evidence>
<keyword evidence="2" id="KW-0175">Coiled coil</keyword>
<dbReference type="Pfam" id="PF25944">
    <property type="entry name" value="Beta-barrel_RND"/>
    <property type="match status" value="1"/>
</dbReference>
<evidence type="ECO:0000313" key="9">
    <source>
        <dbReference type="EMBL" id="MBE9667541.1"/>
    </source>
</evidence>
<protein>
    <submittedName>
        <fullName evidence="9">Efflux RND transporter periplasmic adaptor subunit</fullName>
    </submittedName>
</protein>
<feature type="domain" description="Multidrug resistance protein MdtA-like alpha-helical hairpin" evidence="5">
    <location>
        <begin position="100"/>
        <end position="169"/>
    </location>
</feature>
<proteinExistence type="inferred from homology"/>
<keyword evidence="4" id="KW-0732">Signal</keyword>
<organism evidence="9 10">
    <name type="scientific">Mucilaginibacter boryungensis</name>
    <dbReference type="NCBI Taxonomy" id="768480"/>
    <lineage>
        <taxon>Bacteria</taxon>
        <taxon>Pseudomonadati</taxon>
        <taxon>Bacteroidota</taxon>
        <taxon>Sphingobacteriia</taxon>
        <taxon>Sphingobacteriales</taxon>
        <taxon>Sphingobacteriaceae</taxon>
        <taxon>Mucilaginibacter</taxon>
    </lineage>
</organism>
<dbReference type="EMBL" id="JADFFM010000002">
    <property type="protein sequence ID" value="MBE9667541.1"/>
    <property type="molecule type" value="Genomic_DNA"/>
</dbReference>